<sequence>MAKKLSVTIELEMTVPDDWQIIETTDGIGVLKIAPDQFLDLTFEPMITSDVEGSWTNAVSEDFMEDLMDMVESESVAYELKQTLN</sequence>
<dbReference type="Proteomes" id="UP000463961">
    <property type="component" value="Chromosome"/>
</dbReference>
<evidence type="ECO:0000313" key="1">
    <source>
        <dbReference type="EMBL" id="BBU69527.1"/>
    </source>
</evidence>
<dbReference type="OrthoDB" id="8811917at2"/>
<organism evidence="1 2">
    <name type="scientific">Fluviibacter phosphoraccumulans</name>
    <dbReference type="NCBI Taxonomy" id="1751046"/>
    <lineage>
        <taxon>Bacteria</taxon>
        <taxon>Pseudomonadati</taxon>
        <taxon>Pseudomonadota</taxon>
        <taxon>Betaproteobacteria</taxon>
        <taxon>Rhodocyclales</taxon>
        <taxon>Fluviibacteraceae</taxon>
        <taxon>Fluviibacter</taxon>
    </lineage>
</organism>
<dbReference type="AlphaFoldDB" id="A0A679HT35"/>
<keyword evidence="2" id="KW-1185">Reference proteome</keyword>
<evidence type="ECO:0000313" key="2">
    <source>
        <dbReference type="Proteomes" id="UP000463961"/>
    </source>
</evidence>
<reference evidence="2" key="1">
    <citation type="submission" date="2020-01" db="EMBL/GenBank/DDBJ databases">
        <title>Phosphoaccumulans saitamaens gen. nov., sp. nov., a polyphosphate accumulating bacterium isolated from surface river water.</title>
        <authorList>
            <person name="Watanabe K."/>
            <person name="Suda W."/>
        </authorList>
    </citation>
    <scope>NUCLEOTIDE SEQUENCE [LARGE SCALE GENOMIC DNA]</scope>
    <source>
        <strain evidence="2">ICHIAU1</strain>
    </source>
</reference>
<protein>
    <submittedName>
        <fullName evidence="1">Uncharacterized protein</fullName>
    </submittedName>
</protein>
<accession>A0A679HT35</accession>
<proteinExistence type="predicted"/>
<dbReference type="RefSeq" id="WP_162049768.1">
    <property type="nucleotide sequence ID" value="NZ_AP019011.1"/>
</dbReference>
<dbReference type="EMBL" id="AP022345">
    <property type="protein sequence ID" value="BBU69527.1"/>
    <property type="molecule type" value="Genomic_DNA"/>
</dbReference>
<name>A0A679HT35_9RHOO</name>
<gene>
    <name evidence="1" type="ORF">ICHIAU1_18100</name>
</gene>